<comment type="caution">
    <text evidence="3">The sequence shown here is derived from an EMBL/GenBank/DDBJ whole genome shotgun (WGS) entry which is preliminary data.</text>
</comment>
<feature type="transmembrane region" description="Helical" evidence="1">
    <location>
        <begin position="90"/>
        <end position="111"/>
    </location>
</feature>
<keyword evidence="1" id="KW-0812">Transmembrane</keyword>
<proteinExistence type="predicted"/>
<dbReference type="InterPro" id="IPR043993">
    <property type="entry name" value="T4SS_pilin"/>
</dbReference>
<gene>
    <name evidence="3" type="ORF">A3B90_02935</name>
</gene>
<reference evidence="3 4" key="1">
    <citation type="journal article" date="2016" name="Nat. Commun.">
        <title>Thousands of microbial genomes shed light on interconnected biogeochemical processes in an aquifer system.</title>
        <authorList>
            <person name="Anantharaman K."/>
            <person name="Brown C.T."/>
            <person name="Hug L.A."/>
            <person name="Sharon I."/>
            <person name="Castelle C.J."/>
            <person name="Probst A.J."/>
            <person name="Thomas B.C."/>
            <person name="Singh A."/>
            <person name="Wilkins M.J."/>
            <person name="Karaoz U."/>
            <person name="Brodie E.L."/>
            <person name="Williams K.H."/>
            <person name="Hubbard S.S."/>
            <person name="Banfield J.F."/>
        </authorList>
    </citation>
    <scope>NUCLEOTIDE SEQUENCE [LARGE SCALE GENOMIC DNA]</scope>
</reference>
<keyword evidence="1" id="KW-0472">Membrane</keyword>
<keyword evidence="2" id="KW-0732">Signal</keyword>
<protein>
    <recommendedName>
        <fullName evidence="5">DUF4134 domain-containing protein</fullName>
    </recommendedName>
</protein>
<accession>A0A1F6M374</accession>
<dbReference type="Proteomes" id="UP000178742">
    <property type="component" value="Unassembled WGS sequence"/>
</dbReference>
<feature type="chain" id="PRO_5009525520" description="DUF4134 domain-containing protein" evidence="2">
    <location>
        <begin position="25"/>
        <end position="126"/>
    </location>
</feature>
<evidence type="ECO:0000313" key="3">
    <source>
        <dbReference type="EMBL" id="OGH66025.1"/>
    </source>
</evidence>
<evidence type="ECO:0000256" key="2">
    <source>
        <dbReference type="SAM" id="SignalP"/>
    </source>
</evidence>
<evidence type="ECO:0008006" key="5">
    <source>
        <dbReference type="Google" id="ProtNLM"/>
    </source>
</evidence>
<feature type="signal peptide" evidence="2">
    <location>
        <begin position="1"/>
        <end position="24"/>
    </location>
</feature>
<dbReference type="EMBL" id="MFPX01000025">
    <property type="protein sequence ID" value="OGH66025.1"/>
    <property type="molecule type" value="Genomic_DNA"/>
</dbReference>
<dbReference type="AlphaFoldDB" id="A0A1F6M374"/>
<evidence type="ECO:0000256" key="1">
    <source>
        <dbReference type="SAM" id="Phobius"/>
    </source>
</evidence>
<sequence length="126" mass="13470">MSLKRIFFTLILSLSFFLPLAASAQVDIGLEYGAETGLGYSDPRVTAAQIIRNVLGVLGIVTTCIMLYAGFKWMTAGGNEEDVNTAKKMISSAVIGLVIIMSAYSITLFVISRLAKATTGTTIRTP</sequence>
<dbReference type="STRING" id="1798676.A3B90_02935"/>
<keyword evidence="1" id="KW-1133">Transmembrane helix</keyword>
<feature type="transmembrane region" description="Helical" evidence="1">
    <location>
        <begin position="47"/>
        <end position="69"/>
    </location>
</feature>
<dbReference type="Pfam" id="PF18895">
    <property type="entry name" value="T4SS_pilin"/>
    <property type="match status" value="1"/>
</dbReference>
<organism evidence="3 4">
    <name type="scientific">Candidatus Magasanikbacteria bacterium RIFCSPHIGHO2_02_FULL_41_13</name>
    <dbReference type="NCBI Taxonomy" id="1798676"/>
    <lineage>
        <taxon>Bacteria</taxon>
        <taxon>Candidatus Magasanikiibacteriota</taxon>
    </lineage>
</organism>
<evidence type="ECO:0000313" key="4">
    <source>
        <dbReference type="Proteomes" id="UP000178742"/>
    </source>
</evidence>
<name>A0A1F6M374_9BACT</name>